<dbReference type="SUPFAM" id="SSF55811">
    <property type="entry name" value="Nudix"/>
    <property type="match status" value="1"/>
</dbReference>
<dbReference type="CDD" id="cd02883">
    <property type="entry name" value="NUDIX_Hydrolase"/>
    <property type="match status" value="1"/>
</dbReference>
<dbReference type="PANTHER" id="PTHR43046:SF12">
    <property type="entry name" value="GDP-MANNOSE MANNOSYL HYDROLASE"/>
    <property type="match status" value="1"/>
</dbReference>
<feature type="domain" description="Nudix hydrolase" evidence="5">
    <location>
        <begin position="3"/>
        <end position="134"/>
    </location>
</feature>
<dbReference type="PATRIC" id="fig|37636.3.peg.1965"/>
<gene>
    <name evidence="6" type="ORF">AN926_01755</name>
    <name evidence="7" type="ORF">CSW27_12700</name>
</gene>
<dbReference type="PRINTS" id="PR00502">
    <property type="entry name" value="NUDIXFAMILY"/>
</dbReference>
<dbReference type="GO" id="GO:0016787">
    <property type="term" value="F:hydrolase activity"/>
    <property type="evidence" value="ECO:0007669"/>
    <property type="project" value="UniProtKB-KW"/>
</dbReference>
<organism evidence="6 8">
    <name type="scientific">Thermus scotoductus</name>
    <dbReference type="NCBI Taxonomy" id="37636"/>
    <lineage>
        <taxon>Bacteria</taxon>
        <taxon>Thermotogati</taxon>
        <taxon>Deinococcota</taxon>
        <taxon>Deinococci</taxon>
        <taxon>Thermales</taxon>
        <taxon>Thermaceae</taxon>
        <taxon>Thermus</taxon>
    </lineage>
</organism>
<dbReference type="InterPro" id="IPR015797">
    <property type="entry name" value="NUDIX_hydrolase-like_dom_sf"/>
</dbReference>
<dbReference type="RefSeq" id="WP_038031733.1">
    <property type="nucleotide sequence ID" value="NZ_PEMJ01000356.1"/>
</dbReference>
<dbReference type="Gene3D" id="3.90.79.10">
    <property type="entry name" value="Nucleoside Triphosphate Pyrophosphohydrolase"/>
    <property type="match status" value="1"/>
</dbReference>
<dbReference type="EMBL" id="PEMJ01000356">
    <property type="protein sequence ID" value="RTI11278.1"/>
    <property type="molecule type" value="Genomic_DNA"/>
</dbReference>
<dbReference type="PROSITE" id="PS51462">
    <property type="entry name" value="NUDIX"/>
    <property type="match status" value="1"/>
</dbReference>
<proteinExistence type="inferred from homology"/>
<dbReference type="Pfam" id="PF00293">
    <property type="entry name" value="NUDIX"/>
    <property type="match status" value="1"/>
</dbReference>
<evidence type="ECO:0000313" key="8">
    <source>
        <dbReference type="Proteomes" id="UP000053099"/>
    </source>
</evidence>
<evidence type="ECO:0000313" key="9">
    <source>
        <dbReference type="Proteomes" id="UP000287155"/>
    </source>
</evidence>
<dbReference type="PANTHER" id="PTHR43046">
    <property type="entry name" value="GDP-MANNOSE MANNOSYL HYDROLASE"/>
    <property type="match status" value="1"/>
</dbReference>
<dbReference type="Proteomes" id="UP000053099">
    <property type="component" value="Unassembled WGS sequence"/>
</dbReference>
<protein>
    <submittedName>
        <fullName evidence="6">DNA mismatch repair protein MutT</fullName>
    </submittedName>
    <submittedName>
        <fullName evidence="7">NUDIX hydrolase</fullName>
    </submittedName>
</protein>
<evidence type="ECO:0000256" key="4">
    <source>
        <dbReference type="RuleBase" id="RU003476"/>
    </source>
</evidence>
<dbReference type="InterPro" id="IPR020476">
    <property type="entry name" value="Nudix_hydrolase"/>
</dbReference>
<evidence type="ECO:0000256" key="1">
    <source>
        <dbReference type="ARBA" id="ARBA00001946"/>
    </source>
</evidence>
<name>A0A0N0IRF3_THESC</name>
<comment type="similarity">
    <text evidence="4">Belongs to the Nudix hydrolase family.</text>
</comment>
<dbReference type="AlphaFoldDB" id="A0A0N0IRF3"/>
<dbReference type="InterPro" id="IPR000086">
    <property type="entry name" value="NUDIX_hydrolase_dom"/>
</dbReference>
<keyword evidence="2 4" id="KW-0378">Hydrolase</keyword>
<dbReference type="Proteomes" id="UP000287155">
    <property type="component" value="Unassembled WGS sequence"/>
</dbReference>
<evidence type="ECO:0000313" key="7">
    <source>
        <dbReference type="EMBL" id="RTI11278.1"/>
    </source>
</evidence>
<reference evidence="7 9" key="2">
    <citation type="journal article" date="2019" name="Extremophiles">
        <title>Biogeography of thermophiles and predominance of Thermus scotoductus in domestic water heaters.</title>
        <authorList>
            <person name="Wilpiszeski R.L."/>
            <person name="Zhang Z."/>
            <person name="House C.H."/>
        </authorList>
    </citation>
    <scope>NUCLEOTIDE SEQUENCE [LARGE SCALE GENOMIC DNA]</scope>
    <source>
        <strain evidence="7 9">14_S14</strain>
    </source>
</reference>
<dbReference type="EMBL" id="LJJR01000005">
    <property type="protein sequence ID" value="KPD32618.1"/>
    <property type="molecule type" value="Genomic_DNA"/>
</dbReference>
<keyword evidence="3" id="KW-0460">Magnesium</keyword>
<evidence type="ECO:0000256" key="2">
    <source>
        <dbReference type="ARBA" id="ARBA00022801"/>
    </source>
</evidence>
<comment type="caution">
    <text evidence="6">The sequence shown here is derived from an EMBL/GenBank/DDBJ whole genome shotgun (WGS) entry which is preliminary data.</text>
</comment>
<dbReference type="PROSITE" id="PS00893">
    <property type="entry name" value="NUDIX_BOX"/>
    <property type="match status" value="1"/>
</dbReference>
<evidence type="ECO:0000259" key="5">
    <source>
        <dbReference type="PROSITE" id="PS51462"/>
    </source>
</evidence>
<dbReference type="InterPro" id="IPR020084">
    <property type="entry name" value="NUDIX_hydrolase_CS"/>
</dbReference>
<comment type="cofactor">
    <cofactor evidence="1">
        <name>Mg(2+)</name>
        <dbReference type="ChEBI" id="CHEBI:18420"/>
    </cofactor>
</comment>
<sequence length="155" mass="17542">MRREILVVAAILLDRQGRVLLVGNDWGRRGMVRYTLPGGTVEPGETVLEALVREVREETGLKVKAIEHLAYAIQVEDRRKNERTLAMAFRASYEGLLNPRDPDGHIVEARFFTPEEVVAKLSGHRPLLEPLLDYLGGERGRFYAYTGWSQPGTRV</sequence>
<evidence type="ECO:0000313" key="6">
    <source>
        <dbReference type="EMBL" id="KPD32618.1"/>
    </source>
</evidence>
<accession>A0A0N0IRF3</accession>
<evidence type="ECO:0000256" key="3">
    <source>
        <dbReference type="ARBA" id="ARBA00022842"/>
    </source>
</evidence>
<reference evidence="6 8" key="1">
    <citation type="submission" date="2015-09" db="EMBL/GenBank/DDBJ databases">
        <title>Draft genome sequence of Thermus scotoductus strain K1 isolated from a geothermal spring in Nagorno-Karabakh, Armenia.</title>
        <authorList>
            <person name="Saghatelyan A."/>
            <person name="Poghosyan L."/>
            <person name="Panosyan H."/>
            <person name="Birkeland N.-K."/>
        </authorList>
    </citation>
    <scope>NUCLEOTIDE SEQUENCE [LARGE SCALE GENOMIC DNA]</scope>
    <source>
        <strain evidence="6 8">K1</strain>
    </source>
</reference>